<reference evidence="20" key="1">
    <citation type="submission" date="2010-07" db="EMBL/GenBank/DDBJ databases">
        <title>The genome sequence of Gaeumannomyces graminis var. tritici strain R3-111a-1.</title>
        <authorList>
            <consortium name="The Broad Institute Genome Sequencing Platform"/>
            <person name="Ma L.-J."/>
            <person name="Dead R."/>
            <person name="Young S."/>
            <person name="Zeng Q."/>
            <person name="Koehrsen M."/>
            <person name="Alvarado L."/>
            <person name="Berlin A."/>
            <person name="Chapman S.B."/>
            <person name="Chen Z."/>
            <person name="Freedman E."/>
            <person name="Gellesch M."/>
            <person name="Goldberg J."/>
            <person name="Griggs A."/>
            <person name="Gujja S."/>
            <person name="Heilman E.R."/>
            <person name="Heiman D."/>
            <person name="Hepburn T."/>
            <person name="Howarth C."/>
            <person name="Jen D."/>
            <person name="Larson L."/>
            <person name="Mehta T."/>
            <person name="Neiman D."/>
            <person name="Pearson M."/>
            <person name="Roberts A."/>
            <person name="Saif S."/>
            <person name="Shea T."/>
            <person name="Shenoy N."/>
            <person name="Sisk P."/>
            <person name="Stolte C."/>
            <person name="Sykes S."/>
            <person name="Walk T."/>
            <person name="White J."/>
            <person name="Yandava C."/>
            <person name="Haas B."/>
            <person name="Nusbaum C."/>
            <person name="Birren B."/>
        </authorList>
    </citation>
    <scope>NUCLEOTIDE SEQUENCE [LARGE SCALE GENOMIC DNA]</scope>
    <source>
        <strain evidence="20">R3-111a-1</strain>
    </source>
</reference>
<keyword evidence="10 12" id="KW-0326">Glycosidase</keyword>
<evidence type="ECO:0000256" key="11">
    <source>
        <dbReference type="ARBA" id="ARBA00023326"/>
    </source>
</evidence>
<dbReference type="InterPro" id="IPR001223">
    <property type="entry name" value="Glyco_hydro18_cat"/>
</dbReference>
<reference evidence="18" key="2">
    <citation type="submission" date="2010-07" db="EMBL/GenBank/DDBJ databases">
        <authorList>
            <consortium name="The Broad Institute Genome Sequencing Platform"/>
            <consortium name="Broad Institute Genome Sequencing Center for Infectious Disease"/>
            <person name="Ma L.-J."/>
            <person name="Dead R."/>
            <person name="Young S."/>
            <person name="Zeng Q."/>
            <person name="Koehrsen M."/>
            <person name="Alvarado L."/>
            <person name="Berlin A."/>
            <person name="Chapman S.B."/>
            <person name="Chen Z."/>
            <person name="Freedman E."/>
            <person name="Gellesch M."/>
            <person name="Goldberg J."/>
            <person name="Griggs A."/>
            <person name="Gujja S."/>
            <person name="Heilman E.R."/>
            <person name="Heiman D."/>
            <person name="Hepburn T."/>
            <person name="Howarth C."/>
            <person name="Jen D."/>
            <person name="Larson L."/>
            <person name="Mehta T."/>
            <person name="Neiman D."/>
            <person name="Pearson M."/>
            <person name="Roberts A."/>
            <person name="Saif S."/>
            <person name="Shea T."/>
            <person name="Shenoy N."/>
            <person name="Sisk P."/>
            <person name="Stolte C."/>
            <person name="Sykes S."/>
            <person name="Walk T."/>
            <person name="White J."/>
            <person name="Yandava C."/>
            <person name="Haas B."/>
            <person name="Nusbaum C."/>
            <person name="Birren B."/>
        </authorList>
    </citation>
    <scope>NUCLEOTIDE SEQUENCE</scope>
    <source>
        <strain evidence="18">R3-111a-1</strain>
    </source>
</reference>
<evidence type="ECO:0000256" key="5">
    <source>
        <dbReference type="ARBA" id="ARBA00022669"/>
    </source>
</evidence>
<dbReference type="eggNOG" id="KOG4701">
    <property type="taxonomic scope" value="Eukaryota"/>
</dbReference>
<dbReference type="GO" id="GO:0030248">
    <property type="term" value="F:cellulose binding"/>
    <property type="evidence" value="ECO:0007669"/>
    <property type="project" value="InterPro"/>
</dbReference>
<dbReference type="PANTHER" id="PTHR45708">
    <property type="entry name" value="ENDOCHITINASE"/>
    <property type="match status" value="1"/>
</dbReference>
<proteinExistence type="inferred from homology"/>
<keyword evidence="6 15" id="KW-0732">Signal</keyword>
<evidence type="ECO:0000256" key="14">
    <source>
        <dbReference type="SAM" id="MobiDB-lite"/>
    </source>
</evidence>
<dbReference type="SMART" id="SM00236">
    <property type="entry name" value="fCBD"/>
    <property type="match status" value="1"/>
</dbReference>
<feature type="region of interest" description="Disordered" evidence="14">
    <location>
        <begin position="362"/>
        <end position="383"/>
    </location>
</feature>
<evidence type="ECO:0000313" key="20">
    <source>
        <dbReference type="Proteomes" id="UP000006039"/>
    </source>
</evidence>
<dbReference type="Pfam" id="PF00704">
    <property type="entry name" value="Glyco_hydro_18"/>
    <property type="match status" value="1"/>
</dbReference>
<reference evidence="19" key="4">
    <citation type="journal article" date="2015" name="G3 (Bethesda)">
        <title>Genome sequences of three phytopathogenic species of the Magnaporthaceae family of fungi.</title>
        <authorList>
            <person name="Okagaki L.H."/>
            <person name="Nunes C.C."/>
            <person name="Sailsbery J."/>
            <person name="Clay B."/>
            <person name="Brown D."/>
            <person name="John T."/>
            <person name="Oh Y."/>
            <person name="Young N."/>
            <person name="Fitzgerald M."/>
            <person name="Haas B.J."/>
            <person name="Zeng Q."/>
            <person name="Young S."/>
            <person name="Adiconis X."/>
            <person name="Fan L."/>
            <person name="Levin J.Z."/>
            <person name="Mitchell T.K."/>
            <person name="Okubara P.A."/>
            <person name="Farman M.L."/>
            <person name="Kohn L.M."/>
            <person name="Birren B."/>
            <person name="Ma L.-J."/>
            <person name="Dean R.A."/>
        </authorList>
    </citation>
    <scope>NUCLEOTIDE SEQUENCE</scope>
    <source>
        <strain evidence="19">R3-111a-1</strain>
    </source>
</reference>
<feature type="chain" id="PRO_5015094483" description="chitinase" evidence="15">
    <location>
        <begin position="26"/>
        <end position="418"/>
    </location>
</feature>
<dbReference type="VEuPathDB" id="FungiDB:GGTG_04820"/>
<dbReference type="InterPro" id="IPR035971">
    <property type="entry name" value="CBD_sf"/>
</dbReference>
<comment type="subcellular location">
    <subcellularLocation>
        <location evidence="2">Secreted</location>
    </subcellularLocation>
</comment>
<keyword evidence="4" id="KW-0964">Secreted</keyword>
<dbReference type="PROSITE" id="PS01095">
    <property type="entry name" value="GH18_1"/>
    <property type="match status" value="1"/>
</dbReference>
<feature type="signal peptide" evidence="15">
    <location>
        <begin position="1"/>
        <end position="25"/>
    </location>
</feature>
<evidence type="ECO:0000256" key="10">
    <source>
        <dbReference type="ARBA" id="ARBA00023295"/>
    </source>
</evidence>
<evidence type="ECO:0000259" key="17">
    <source>
        <dbReference type="PROSITE" id="PS51910"/>
    </source>
</evidence>
<dbReference type="RefSeq" id="XP_009220881.1">
    <property type="nucleotide sequence ID" value="XM_009222617.1"/>
</dbReference>
<comment type="catalytic activity">
    <reaction evidence="1">
        <text>Random endo-hydrolysis of N-acetyl-beta-D-glucosaminide (1-&gt;4)-beta-linkages in chitin and chitodextrins.</text>
        <dbReference type="EC" id="3.2.1.14"/>
    </reaction>
</comment>
<accession>J3NU65</accession>
<dbReference type="Pfam" id="PF00734">
    <property type="entry name" value="CBM_1"/>
    <property type="match status" value="1"/>
</dbReference>
<dbReference type="HOGENOM" id="CLU_007818_1_1_1"/>
<evidence type="ECO:0000256" key="6">
    <source>
        <dbReference type="ARBA" id="ARBA00022729"/>
    </source>
</evidence>
<evidence type="ECO:0000256" key="15">
    <source>
        <dbReference type="SAM" id="SignalP"/>
    </source>
</evidence>
<keyword evidence="9" id="KW-0119">Carbohydrate metabolism</keyword>
<reference evidence="18" key="3">
    <citation type="submission" date="2010-09" db="EMBL/GenBank/DDBJ databases">
        <title>Annotation of Gaeumannomyces graminis var. tritici R3-111a-1.</title>
        <authorList>
            <consortium name="The Broad Institute Genome Sequencing Platform"/>
            <person name="Ma L.-J."/>
            <person name="Dead R."/>
            <person name="Young S.K."/>
            <person name="Zeng Q."/>
            <person name="Gargeya S."/>
            <person name="Fitzgerald M."/>
            <person name="Haas B."/>
            <person name="Abouelleil A."/>
            <person name="Alvarado L."/>
            <person name="Arachchi H.M."/>
            <person name="Berlin A."/>
            <person name="Brown A."/>
            <person name="Chapman S.B."/>
            <person name="Chen Z."/>
            <person name="Dunbar C."/>
            <person name="Freedman E."/>
            <person name="Gearin G."/>
            <person name="Gellesch M."/>
            <person name="Goldberg J."/>
            <person name="Griggs A."/>
            <person name="Gujja S."/>
            <person name="Heiman D."/>
            <person name="Howarth C."/>
            <person name="Larson L."/>
            <person name="Lui A."/>
            <person name="MacDonald P.J.P."/>
            <person name="Mehta T."/>
            <person name="Montmayeur A."/>
            <person name="Murphy C."/>
            <person name="Neiman D."/>
            <person name="Pearson M."/>
            <person name="Priest M."/>
            <person name="Roberts A."/>
            <person name="Saif S."/>
            <person name="Shea T."/>
            <person name="Shenoy N."/>
            <person name="Sisk P."/>
            <person name="Stolte C."/>
            <person name="Sykes S."/>
            <person name="Yandava C."/>
            <person name="Wortman J."/>
            <person name="Nusbaum C."/>
            <person name="Birren B."/>
        </authorList>
    </citation>
    <scope>NUCLEOTIDE SEQUENCE</scope>
    <source>
        <strain evidence="18">R3-111a-1</strain>
    </source>
</reference>
<evidence type="ECO:0000256" key="7">
    <source>
        <dbReference type="ARBA" id="ARBA00022801"/>
    </source>
</evidence>
<evidence type="ECO:0000313" key="18">
    <source>
        <dbReference type="EMBL" id="EJT79736.1"/>
    </source>
</evidence>
<feature type="domain" description="CBM1" evidence="16">
    <location>
        <begin position="382"/>
        <end position="418"/>
    </location>
</feature>
<evidence type="ECO:0000256" key="13">
    <source>
        <dbReference type="RuleBase" id="RU004453"/>
    </source>
</evidence>
<evidence type="ECO:0000259" key="16">
    <source>
        <dbReference type="PROSITE" id="PS51164"/>
    </source>
</evidence>
<dbReference type="GO" id="GO:0008061">
    <property type="term" value="F:chitin binding"/>
    <property type="evidence" value="ECO:0007669"/>
    <property type="project" value="UniProtKB-KW"/>
</dbReference>
<evidence type="ECO:0000256" key="1">
    <source>
        <dbReference type="ARBA" id="ARBA00000822"/>
    </source>
</evidence>
<dbReference type="Gene3D" id="3.20.20.80">
    <property type="entry name" value="Glycosidases"/>
    <property type="match status" value="1"/>
</dbReference>
<dbReference type="GO" id="GO:0000272">
    <property type="term" value="P:polysaccharide catabolic process"/>
    <property type="evidence" value="ECO:0007669"/>
    <property type="project" value="UniProtKB-KW"/>
</dbReference>
<dbReference type="Proteomes" id="UP000006039">
    <property type="component" value="Unassembled WGS sequence"/>
</dbReference>
<reference evidence="19" key="5">
    <citation type="submission" date="2018-04" db="UniProtKB">
        <authorList>
            <consortium name="EnsemblFungi"/>
        </authorList>
    </citation>
    <scope>IDENTIFICATION</scope>
    <source>
        <strain evidence="19">R3-111a-1</strain>
    </source>
</reference>
<evidence type="ECO:0000256" key="8">
    <source>
        <dbReference type="ARBA" id="ARBA00023024"/>
    </source>
</evidence>
<sequence>MLPRPSFLMPLLAAWVFQAATVICGFSPSAQNNLAVYWGQNSINRPTGQDGAQQRLSTYCSESNVNVIPLAFLNIIYNPTTVNFANAGDRCTPFPGTTLLECPEIQQDIQACQALGKTILLSIGGATYTEGGFRSEAEAVAAADKVWATFGPTQAGDSTALRPFGAAVVDGFDLDFESPLSNLLPFASRLRALTTGGTASQPARRFYLTAAPQCFLPDAALDVVLSSDVLFDFVMVQFYNNWCGVHNFRPGVDDQPIFNLAQWDAWSTSHTGGRTKILVGVPGRAGAAGSGYVDVPALAAIITYARRFASLAGVMVWDASQAWANPGWLDGVAVALGGGGGGQQPPVTATTTTATPTTLVTSTTTRTTSSSTVTPTQTGGPPGVPQWGQCGGRDYTGPTVCQAPYKCVFLSEWWASCQ</sequence>
<dbReference type="InterPro" id="IPR050542">
    <property type="entry name" value="Glycosyl_Hydrlase18_Chitinase"/>
</dbReference>
<keyword evidence="8" id="KW-0146">Chitin degradation</keyword>
<dbReference type="GO" id="GO:0008843">
    <property type="term" value="F:endochitinase activity"/>
    <property type="evidence" value="ECO:0007669"/>
    <property type="project" value="UniProtKB-EC"/>
</dbReference>
<feature type="compositionally biased region" description="Low complexity" evidence="14">
    <location>
        <begin position="362"/>
        <end position="379"/>
    </location>
</feature>
<evidence type="ECO:0000256" key="3">
    <source>
        <dbReference type="ARBA" id="ARBA00012729"/>
    </source>
</evidence>
<dbReference type="STRING" id="644352.J3NU65"/>
<comment type="similarity">
    <text evidence="13">Belongs to the glycosyl hydrolase 18 family.</text>
</comment>
<dbReference type="GO" id="GO:0006032">
    <property type="term" value="P:chitin catabolic process"/>
    <property type="evidence" value="ECO:0007669"/>
    <property type="project" value="UniProtKB-KW"/>
</dbReference>
<dbReference type="AlphaFoldDB" id="J3NU65"/>
<dbReference type="SUPFAM" id="SSF57180">
    <property type="entry name" value="Cellulose-binding domain"/>
    <property type="match status" value="1"/>
</dbReference>
<protein>
    <recommendedName>
        <fullName evidence="3">chitinase</fullName>
        <ecNumber evidence="3">3.2.1.14</ecNumber>
    </recommendedName>
</protein>
<dbReference type="GO" id="GO:0005576">
    <property type="term" value="C:extracellular region"/>
    <property type="evidence" value="ECO:0007669"/>
    <property type="project" value="UniProtKB-SubCell"/>
</dbReference>
<evidence type="ECO:0000256" key="9">
    <source>
        <dbReference type="ARBA" id="ARBA00023277"/>
    </source>
</evidence>
<keyword evidence="7 12" id="KW-0378">Hydrolase</keyword>
<evidence type="ECO:0000256" key="12">
    <source>
        <dbReference type="RuleBase" id="RU000489"/>
    </source>
</evidence>
<dbReference type="EMBL" id="GL385396">
    <property type="protein sequence ID" value="EJT79736.1"/>
    <property type="molecule type" value="Genomic_DNA"/>
</dbReference>
<keyword evidence="20" id="KW-1185">Reference proteome</keyword>
<dbReference type="OrthoDB" id="2425929at2759"/>
<keyword evidence="11" id="KW-0624">Polysaccharide degradation</keyword>
<dbReference type="PANTHER" id="PTHR45708:SF49">
    <property type="entry name" value="ENDOCHITINASE"/>
    <property type="match status" value="1"/>
</dbReference>
<evidence type="ECO:0000256" key="2">
    <source>
        <dbReference type="ARBA" id="ARBA00004613"/>
    </source>
</evidence>
<dbReference type="InterPro" id="IPR001579">
    <property type="entry name" value="Glyco_hydro_18_chit_AS"/>
</dbReference>
<dbReference type="InterPro" id="IPR000254">
    <property type="entry name" value="CBD"/>
</dbReference>
<dbReference type="InterPro" id="IPR017853">
    <property type="entry name" value="GH"/>
</dbReference>
<organism evidence="18">
    <name type="scientific">Gaeumannomyces tritici (strain R3-111a-1)</name>
    <name type="common">Wheat and barley take-all root rot fungus</name>
    <name type="synonym">Gaeumannomyces graminis var. tritici</name>
    <dbReference type="NCBI Taxonomy" id="644352"/>
    <lineage>
        <taxon>Eukaryota</taxon>
        <taxon>Fungi</taxon>
        <taxon>Dikarya</taxon>
        <taxon>Ascomycota</taxon>
        <taxon>Pezizomycotina</taxon>
        <taxon>Sordariomycetes</taxon>
        <taxon>Sordariomycetidae</taxon>
        <taxon>Magnaporthales</taxon>
        <taxon>Magnaporthaceae</taxon>
        <taxon>Gaeumannomyces</taxon>
    </lineage>
</organism>
<dbReference type="SUPFAM" id="SSF51445">
    <property type="entry name" value="(Trans)glycosidases"/>
    <property type="match status" value="1"/>
</dbReference>
<dbReference type="EC" id="3.2.1.14" evidence="3"/>
<name>J3NU65_GAET3</name>
<keyword evidence="5" id="KW-0147">Chitin-binding</keyword>
<gene>
    <name evidence="19" type="primary">20345278</name>
    <name evidence="18" type="ORF">GGTG_04820</name>
</gene>
<evidence type="ECO:0000256" key="4">
    <source>
        <dbReference type="ARBA" id="ARBA00022525"/>
    </source>
</evidence>
<dbReference type="PROSITE" id="PS51164">
    <property type="entry name" value="CBM1_2"/>
    <property type="match status" value="1"/>
</dbReference>
<dbReference type="EnsemblFungi" id="EJT79736">
    <property type="protein sequence ID" value="EJT79736"/>
    <property type="gene ID" value="GGTG_04820"/>
</dbReference>
<dbReference type="PROSITE" id="PS51910">
    <property type="entry name" value="GH18_2"/>
    <property type="match status" value="1"/>
</dbReference>
<evidence type="ECO:0000313" key="19">
    <source>
        <dbReference type="EnsemblFungi" id="EJT79736"/>
    </source>
</evidence>
<feature type="domain" description="GH18" evidence="17">
    <location>
        <begin position="32"/>
        <end position="339"/>
    </location>
</feature>
<dbReference type="GeneID" id="20345278"/>